<dbReference type="InterPro" id="IPR054246">
    <property type="entry name" value="DUF6973"/>
</dbReference>
<protein>
    <submittedName>
        <fullName evidence="3">DUF6973 domain-containing protein</fullName>
    </submittedName>
</protein>
<dbReference type="RefSeq" id="WP_395126785.1">
    <property type="nucleotide sequence ID" value="NZ_JBIMSP010000189.1"/>
</dbReference>
<feature type="compositionally biased region" description="Polar residues" evidence="1">
    <location>
        <begin position="7"/>
        <end position="23"/>
    </location>
</feature>
<gene>
    <name evidence="3" type="ORF">ACHIPV_30410</name>
</gene>
<comment type="caution">
    <text evidence="3">The sequence shown here is derived from an EMBL/GenBank/DDBJ whole genome shotgun (WGS) entry which is preliminary data.</text>
</comment>
<evidence type="ECO:0000256" key="1">
    <source>
        <dbReference type="SAM" id="MobiDB-lite"/>
    </source>
</evidence>
<proteinExistence type="predicted"/>
<evidence type="ECO:0000259" key="2">
    <source>
        <dbReference type="Pfam" id="PF22322"/>
    </source>
</evidence>
<sequence length="223" mass="24386">GILHAQPSVSRSKTQSETDQAGTSARRKIWVNSSIVGNEIVFSFSLGASPSFPVDAFRFSASWPDSQIDPWLREFEGYAACVYTLGGDRDDVYTPNRPEPVACQRAAEAATNASNVAQDLYGQLDANGDEWLDGEEDAMRHCTWNAFMAQDSLVGPDWARSISSLHERRNPNELDTASMDKDNNEYGVLLFETGNASDATEAVQSCQNAVEDNSLTILNPNPS</sequence>
<feature type="region of interest" description="Disordered" evidence="1">
    <location>
        <begin position="1"/>
        <end position="24"/>
    </location>
</feature>
<feature type="non-terminal residue" evidence="3">
    <location>
        <position position="1"/>
    </location>
</feature>
<dbReference type="EMBL" id="JBIMSP010000189">
    <property type="protein sequence ID" value="MFH5246125.1"/>
    <property type="molecule type" value="Genomic_DNA"/>
</dbReference>
<reference evidence="3 4" key="1">
    <citation type="submission" date="2024-10" db="EMBL/GenBank/DDBJ databases">
        <authorList>
            <person name="Riesco R."/>
        </authorList>
    </citation>
    <scope>NUCLEOTIDE SEQUENCE [LARGE SCALE GENOMIC DNA]</scope>
    <source>
        <strain evidence="3 4">NCIMB 15448</strain>
    </source>
</reference>
<feature type="domain" description="DUF6973" evidence="2">
    <location>
        <begin position="99"/>
        <end position="212"/>
    </location>
</feature>
<evidence type="ECO:0000313" key="3">
    <source>
        <dbReference type="EMBL" id="MFH5246125.1"/>
    </source>
</evidence>
<name>A0ABW7KUL3_9NOCA</name>
<accession>A0ABW7KUL3</accession>
<dbReference type="Proteomes" id="UP001609176">
    <property type="component" value="Unassembled WGS sequence"/>
</dbReference>
<evidence type="ECO:0000313" key="4">
    <source>
        <dbReference type="Proteomes" id="UP001609176"/>
    </source>
</evidence>
<organism evidence="3 4">
    <name type="scientific">Antrihabitans spumae</name>
    <dbReference type="NCBI Taxonomy" id="3373370"/>
    <lineage>
        <taxon>Bacteria</taxon>
        <taxon>Bacillati</taxon>
        <taxon>Actinomycetota</taxon>
        <taxon>Actinomycetes</taxon>
        <taxon>Mycobacteriales</taxon>
        <taxon>Nocardiaceae</taxon>
        <taxon>Antrihabitans</taxon>
    </lineage>
</organism>
<dbReference type="Pfam" id="PF22322">
    <property type="entry name" value="DUF6973"/>
    <property type="match status" value="1"/>
</dbReference>